<dbReference type="CDD" id="cd09025">
    <property type="entry name" value="Aldose_epim_Slr1438"/>
    <property type="match status" value="1"/>
</dbReference>
<sequence length="289" mass="32955">MFAIATEQRQYKTYLLSDQATNSRLEIVPERGGIVTSWQVQGQELLYLDAERFANPELTVRGGIPILFPICGNLPNNTYNHNGQTYTLKQHGFARDLPWQVTEQETQDLASLTLALESNEQTLAVYPFQFRVAFTYKLQGHTLEIHQRFENRSNEPMPFSVGLHPYFVTSDKTQLQFDIPATDLLDQRSQAVESFSNQFDFERDEIDVAFRELSRRSATVSDRSQGVHLTLSYELPYSTVVFWTVKGKEFYCLEPWTAGRNALNTGDRLTHLAPGASLDTAVQLTAKFL</sequence>
<dbReference type="Gene3D" id="2.70.98.10">
    <property type="match status" value="1"/>
</dbReference>
<comment type="caution">
    <text evidence="1">The sequence shown here is derived from an EMBL/GenBank/DDBJ whole genome shotgun (WGS) entry which is preliminary data.</text>
</comment>
<proteinExistence type="predicted"/>
<dbReference type="Pfam" id="PF01263">
    <property type="entry name" value="Aldose_epim"/>
    <property type="match status" value="1"/>
</dbReference>
<dbReference type="PANTHER" id="PTHR11122:SF13">
    <property type="entry name" value="GLUCOSE-6-PHOSPHATE 1-EPIMERASE"/>
    <property type="match status" value="1"/>
</dbReference>
<dbReference type="Proteomes" id="UP001464891">
    <property type="component" value="Unassembled WGS sequence"/>
</dbReference>
<evidence type="ECO:0000313" key="1">
    <source>
        <dbReference type="EMBL" id="MEP0817982.1"/>
    </source>
</evidence>
<name>A0ABV0J869_9CYAN</name>
<gene>
    <name evidence="1" type="ORF">NC998_12850</name>
</gene>
<dbReference type="InterPro" id="IPR011013">
    <property type="entry name" value="Gal_mutarotase_sf_dom"/>
</dbReference>
<dbReference type="RefSeq" id="WP_190432358.1">
    <property type="nucleotide sequence ID" value="NZ_JAMPKM010000007.1"/>
</dbReference>
<organism evidence="1 2">
    <name type="scientific">Trichocoleus desertorum GB2-A4</name>
    <dbReference type="NCBI Taxonomy" id="2933944"/>
    <lineage>
        <taxon>Bacteria</taxon>
        <taxon>Bacillati</taxon>
        <taxon>Cyanobacteriota</taxon>
        <taxon>Cyanophyceae</taxon>
        <taxon>Leptolyngbyales</taxon>
        <taxon>Trichocoleusaceae</taxon>
        <taxon>Trichocoleus</taxon>
    </lineage>
</organism>
<protein>
    <submittedName>
        <fullName evidence="1">Aldose epimerase</fullName>
    </submittedName>
</protein>
<dbReference type="EMBL" id="JAMPKM010000007">
    <property type="protein sequence ID" value="MEP0817982.1"/>
    <property type="molecule type" value="Genomic_DNA"/>
</dbReference>
<dbReference type="InterPro" id="IPR008183">
    <property type="entry name" value="Aldose_1/G6P_1-epimerase"/>
</dbReference>
<reference evidence="1 2" key="1">
    <citation type="submission" date="2022-04" db="EMBL/GenBank/DDBJ databases">
        <title>Positive selection, recombination, and allopatry shape intraspecific diversity of widespread and dominant cyanobacteria.</title>
        <authorList>
            <person name="Wei J."/>
            <person name="Shu W."/>
            <person name="Hu C."/>
        </authorList>
    </citation>
    <scope>NUCLEOTIDE SEQUENCE [LARGE SCALE GENOMIC DNA]</scope>
    <source>
        <strain evidence="1 2">GB2-A4</strain>
    </source>
</reference>
<dbReference type="SUPFAM" id="SSF74650">
    <property type="entry name" value="Galactose mutarotase-like"/>
    <property type="match status" value="1"/>
</dbReference>
<keyword evidence="2" id="KW-1185">Reference proteome</keyword>
<dbReference type="PANTHER" id="PTHR11122">
    <property type="entry name" value="APOSPORY-ASSOCIATED PROTEIN C-RELATED"/>
    <property type="match status" value="1"/>
</dbReference>
<accession>A0ABV0J869</accession>
<evidence type="ECO:0000313" key="2">
    <source>
        <dbReference type="Proteomes" id="UP001464891"/>
    </source>
</evidence>
<dbReference type="InterPro" id="IPR014718">
    <property type="entry name" value="GH-type_carb-bd"/>
</dbReference>